<evidence type="ECO:0000313" key="2">
    <source>
        <dbReference type="EMBL" id="KAB1066117.1"/>
    </source>
</evidence>
<dbReference type="SUPFAM" id="SSF55729">
    <property type="entry name" value="Acyl-CoA N-acyltransferases (Nat)"/>
    <property type="match status" value="1"/>
</dbReference>
<reference evidence="2 3" key="1">
    <citation type="submission" date="2019-09" db="EMBL/GenBank/DDBJ databases">
        <title>Genomes of Cryomorphaceae.</title>
        <authorList>
            <person name="Bowman J.P."/>
        </authorList>
    </citation>
    <scope>NUCLEOTIDE SEQUENCE [LARGE SCALE GENOMIC DNA]</scope>
    <source>
        <strain evidence="2 3">KCTC 52047</strain>
    </source>
</reference>
<dbReference type="AlphaFoldDB" id="A0A6N6MC36"/>
<keyword evidence="2" id="KW-0808">Transferase</keyword>
<dbReference type="InterPro" id="IPR016181">
    <property type="entry name" value="Acyl_CoA_acyltransferase"/>
</dbReference>
<dbReference type="PROSITE" id="PS51186">
    <property type="entry name" value="GNAT"/>
    <property type="match status" value="1"/>
</dbReference>
<dbReference type="Gene3D" id="3.40.630.30">
    <property type="match status" value="1"/>
</dbReference>
<comment type="caution">
    <text evidence="2">The sequence shown here is derived from an EMBL/GenBank/DDBJ whole genome shotgun (WGS) entry which is preliminary data.</text>
</comment>
<dbReference type="RefSeq" id="WP_151166105.1">
    <property type="nucleotide sequence ID" value="NZ_WACR01000001.1"/>
</dbReference>
<name>A0A6N6MC36_9FLAO</name>
<dbReference type="Pfam" id="PF13673">
    <property type="entry name" value="Acetyltransf_10"/>
    <property type="match status" value="1"/>
</dbReference>
<feature type="domain" description="N-acetyltransferase" evidence="1">
    <location>
        <begin position="9"/>
        <end position="152"/>
    </location>
</feature>
<keyword evidence="3" id="KW-1185">Reference proteome</keyword>
<organism evidence="2 3">
    <name type="scientific">Salibacter halophilus</name>
    <dbReference type="NCBI Taxonomy" id="1803916"/>
    <lineage>
        <taxon>Bacteria</taxon>
        <taxon>Pseudomonadati</taxon>
        <taxon>Bacteroidota</taxon>
        <taxon>Flavobacteriia</taxon>
        <taxon>Flavobacteriales</taxon>
        <taxon>Salibacteraceae</taxon>
        <taxon>Salibacter</taxon>
    </lineage>
</organism>
<dbReference type="Proteomes" id="UP000435357">
    <property type="component" value="Unassembled WGS sequence"/>
</dbReference>
<dbReference type="InterPro" id="IPR000182">
    <property type="entry name" value="GNAT_dom"/>
</dbReference>
<dbReference type="GO" id="GO:0016747">
    <property type="term" value="F:acyltransferase activity, transferring groups other than amino-acyl groups"/>
    <property type="evidence" value="ECO:0007669"/>
    <property type="project" value="InterPro"/>
</dbReference>
<dbReference type="EMBL" id="WACR01000001">
    <property type="protein sequence ID" value="KAB1066117.1"/>
    <property type="molecule type" value="Genomic_DNA"/>
</dbReference>
<evidence type="ECO:0000313" key="3">
    <source>
        <dbReference type="Proteomes" id="UP000435357"/>
    </source>
</evidence>
<sequence length="152" mass="17777">MSKINWFYKKLDELSAREFHKILQFRISVFVVEQNCPYQECDDKDLEAVHLFGQIQNGEIVACARILPPGVSYSEPSVGRVAVHADYRMSGIGNEVMRKTIDFIEEQYNEEAIRISAQQYLKQFYSDLGFEQVSEMYLEDDIPHIEMLRRSN</sequence>
<dbReference type="OrthoDB" id="9796171at2"/>
<accession>A0A6N6MC36</accession>
<evidence type="ECO:0000259" key="1">
    <source>
        <dbReference type="PROSITE" id="PS51186"/>
    </source>
</evidence>
<dbReference type="CDD" id="cd04301">
    <property type="entry name" value="NAT_SF"/>
    <property type="match status" value="1"/>
</dbReference>
<protein>
    <submittedName>
        <fullName evidence="2">GNAT family N-acetyltransferase</fullName>
    </submittedName>
</protein>
<proteinExistence type="predicted"/>
<gene>
    <name evidence="2" type="ORF">F3059_01205</name>
</gene>